<dbReference type="InterPro" id="IPR051424">
    <property type="entry name" value="Transketolase-like"/>
</dbReference>
<reference evidence="12 13" key="1">
    <citation type="journal article" date="2019" name="Int. J. Syst. Evol. Microbiol.">
        <title>Capsulimonas corticalis gen. nov., sp. nov., an aerobic capsulated bacterium, of a novel bacterial order, Capsulimonadales ord. nov., of the class Armatimonadia of the phylum Armatimonadetes.</title>
        <authorList>
            <person name="Li J."/>
            <person name="Kudo C."/>
            <person name="Tonouchi A."/>
        </authorList>
    </citation>
    <scope>NUCLEOTIDE SEQUENCE [LARGE SCALE GENOMIC DNA]</scope>
    <source>
        <strain evidence="12 13">AX-7</strain>
    </source>
</reference>
<dbReference type="Gene3D" id="3.40.50.920">
    <property type="match status" value="1"/>
</dbReference>
<organism evidence="12 13">
    <name type="scientific">Capsulimonas corticalis</name>
    <dbReference type="NCBI Taxonomy" id="2219043"/>
    <lineage>
        <taxon>Bacteria</taxon>
        <taxon>Bacillati</taxon>
        <taxon>Armatimonadota</taxon>
        <taxon>Armatimonadia</taxon>
        <taxon>Capsulimonadales</taxon>
        <taxon>Capsulimonadaceae</taxon>
        <taxon>Capsulimonas</taxon>
    </lineage>
</organism>
<evidence type="ECO:0000256" key="3">
    <source>
        <dbReference type="ARBA" id="ARBA00001946"/>
    </source>
</evidence>
<evidence type="ECO:0000256" key="4">
    <source>
        <dbReference type="ARBA" id="ARBA00001964"/>
    </source>
</evidence>
<gene>
    <name evidence="12" type="ORF">CCAX7_43310</name>
</gene>
<dbReference type="AlphaFoldDB" id="A0A402CXI0"/>
<dbReference type="Pfam" id="PF00456">
    <property type="entry name" value="Transketolase_N"/>
    <property type="match status" value="1"/>
</dbReference>
<evidence type="ECO:0000313" key="12">
    <source>
        <dbReference type="EMBL" id="BDI32280.1"/>
    </source>
</evidence>
<evidence type="ECO:0000256" key="6">
    <source>
        <dbReference type="ARBA" id="ARBA00011738"/>
    </source>
</evidence>
<evidence type="ECO:0000256" key="1">
    <source>
        <dbReference type="ARBA" id="ARBA00001913"/>
    </source>
</evidence>
<dbReference type="NCBIfam" id="NF004559">
    <property type="entry name" value="PRK05899.2-5"/>
    <property type="match status" value="1"/>
</dbReference>
<dbReference type="CDD" id="cd02012">
    <property type="entry name" value="TPP_TK"/>
    <property type="match status" value="1"/>
</dbReference>
<dbReference type="PROSITE" id="PS00802">
    <property type="entry name" value="TRANSKETOLASE_2"/>
    <property type="match status" value="1"/>
</dbReference>
<dbReference type="Pfam" id="PF02779">
    <property type="entry name" value="Transket_pyr"/>
    <property type="match status" value="1"/>
</dbReference>
<keyword evidence="9" id="KW-0106">Calcium</keyword>
<comment type="cofactor">
    <cofactor evidence="1">
        <name>Ca(2+)</name>
        <dbReference type="ChEBI" id="CHEBI:29108"/>
    </cofactor>
</comment>
<dbReference type="SUPFAM" id="SSF52922">
    <property type="entry name" value="TK C-terminal domain-like"/>
    <property type="match status" value="1"/>
</dbReference>
<evidence type="ECO:0000256" key="8">
    <source>
        <dbReference type="ARBA" id="ARBA00022723"/>
    </source>
</evidence>
<comment type="cofactor">
    <cofactor evidence="2">
        <name>Mn(2+)</name>
        <dbReference type="ChEBI" id="CHEBI:29035"/>
    </cofactor>
</comment>
<comment type="cofactor">
    <cofactor evidence="3">
        <name>Mg(2+)</name>
        <dbReference type="ChEBI" id="CHEBI:18420"/>
    </cofactor>
</comment>
<dbReference type="FunFam" id="3.40.50.970:FF:000129">
    <property type="entry name" value="Transketolase"/>
    <property type="match status" value="1"/>
</dbReference>
<dbReference type="InterPro" id="IPR005475">
    <property type="entry name" value="Transketolase-like_Pyr-bd"/>
</dbReference>
<name>A0A402CXI0_9BACT</name>
<dbReference type="Pfam" id="PF02780">
    <property type="entry name" value="Transketolase_C"/>
    <property type="match status" value="1"/>
</dbReference>
<keyword evidence="13" id="KW-1185">Reference proteome</keyword>
<dbReference type="GO" id="GO:0005737">
    <property type="term" value="C:cytoplasm"/>
    <property type="evidence" value="ECO:0007669"/>
    <property type="project" value="UniProtKB-ARBA"/>
</dbReference>
<dbReference type="KEGG" id="ccot:CCAX7_43310"/>
<evidence type="ECO:0000256" key="11">
    <source>
        <dbReference type="ARBA" id="ARBA00023052"/>
    </source>
</evidence>
<dbReference type="InterPro" id="IPR009014">
    <property type="entry name" value="Transketo_C/PFOR_II"/>
</dbReference>
<dbReference type="FunCoup" id="A0A402CXI0">
    <property type="interactions" value="406"/>
</dbReference>
<dbReference type="PANTHER" id="PTHR43195:SF1">
    <property type="entry name" value="FI06132P-RELATED"/>
    <property type="match status" value="1"/>
</dbReference>
<dbReference type="PANTHER" id="PTHR43195">
    <property type="entry name" value="TRANSKETOLASE"/>
    <property type="match status" value="1"/>
</dbReference>
<evidence type="ECO:0000256" key="7">
    <source>
        <dbReference type="ARBA" id="ARBA00022679"/>
    </source>
</evidence>
<keyword evidence="10" id="KW-0460">Magnesium</keyword>
<sequence length="615" mass="65820">MTDQIQDWKELAAQLRVDSIRCTTAAGSGHPTSSMSAADLLSVLLAKYLKYDWDNPKHPNNDHLIFSKGHACPLLYSAYKAVGAITDQEFLTLRQLGSRLEGHPNPHTLPWVDVATGSLGQGLPIGVGVALDGKYVDKLPFRVWVLLGDSEMAEGSVWEAFDKASYYKLNNLIAIIDVNRLGQRGETDLGWNTDAYAARATAFGWHAIVLDGQSVEEVDAAYAEALTQTDKPTVLIAKTKKGAGVSFLADHDGWHGKALNADQAKDAIAELGGERHILINVAKPEELKPAAGITEQPLKLPVYEAGTKEATRKAYGDALVAIGASRADVVVLDGEVSNSTHADEFKKAYPDRFFEMFIAEQQLVSAAAGFGVRKKKAFASTFAAFFTRAYDQVRMGAISNSTIKLVGSHAGVSIGEDGPSQMALEDLASFRAVFGSTVLYPSDANQTGHLVDLLADQPGISYMRTTREKTPIIYAPDEKFHIGGSKVVKQSDSDQVTVVGAGITLHEAIKAHATLAAEGINIRVIDLYSVKPVDKEGLIAAASATGNKVIVVEDHWPEGGLGDAVLDAFADLGDKSPVVVKLAVRIMPGSGKPFELLNAAGIDADHIVKAVKELL</sequence>
<evidence type="ECO:0000256" key="9">
    <source>
        <dbReference type="ARBA" id="ARBA00022837"/>
    </source>
</evidence>
<protein>
    <submittedName>
        <fullName evidence="12">Transketolase</fullName>
    </submittedName>
</protein>
<dbReference type="InterPro" id="IPR020826">
    <property type="entry name" value="Transketolase_BS"/>
</dbReference>
<dbReference type="InterPro" id="IPR033248">
    <property type="entry name" value="Transketolase_C"/>
</dbReference>
<dbReference type="SMART" id="SM00861">
    <property type="entry name" value="Transket_pyr"/>
    <property type="match status" value="1"/>
</dbReference>
<comment type="similarity">
    <text evidence="5">Belongs to the transketolase family.</text>
</comment>
<proteinExistence type="inferred from homology"/>
<evidence type="ECO:0000256" key="10">
    <source>
        <dbReference type="ARBA" id="ARBA00022842"/>
    </source>
</evidence>
<comment type="cofactor">
    <cofactor evidence="4">
        <name>thiamine diphosphate</name>
        <dbReference type="ChEBI" id="CHEBI:58937"/>
    </cofactor>
</comment>
<dbReference type="GO" id="GO:0046872">
    <property type="term" value="F:metal ion binding"/>
    <property type="evidence" value="ECO:0007669"/>
    <property type="project" value="UniProtKB-KW"/>
</dbReference>
<dbReference type="GO" id="GO:0004802">
    <property type="term" value="F:transketolase activity"/>
    <property type="evidence" value="ECO:0007669"/>
    <property type="project" value="TreeGrafter"/>
</dbReference>
<keyword evidence="7" id="KW-0808">Transferase</keyword>
<dbReference type="EMBL" id="AP025739">
    <property type="protein sequence ID" value="BDI32280.1"/>
    <property type="molecule type" value="Genomic_DNA"/>
</dbReference>
<comment type="subunit">
    <text evidence="6">Homodimer.</text>
</comment>
<keyword evidence="8" id="KW-0479">Metal-binding</keyword>
<dbReference type="CDD" id="cd07033">
    <property type="entry name" value="TPP_PYR_DXS_TK_like"/>
    <property type="match status" value="1"/>
</dbReference>
<dbReference type="GO" id="GO:0030976">
    <property type="term" value="F:thiamine pyrophosphate binding"/>
    <property type="evidence" value="ECO:0007669"/>
    <property type="project" value="TreeGrafter"/>
</dbReference>
<evidence type="ECO:0000313" key="13">
    <source>
        <dbReference type="Proteomes" id="UP000287394"/>
    </source>
</evidence>
<dbReference type="SUPFAM" id="SSF52518">
    <property type="entry name" value="Thiamin diphosphate-binding fold (THDP-binding)"/>
    <property type="match status" value="2"/>
</dbReference>
<dbReference type="InterPro" id="IPR029061">
    <property type="entry name" value="THDP-binding"/>
</dbReference>
<keyword evidence="11" id="KW-0786">Thiamine pyrophosphate</keyword>
<dbReference type="Gene3D" id="3.40.50.970">
    <property type="match status" value="2"/>
</dbReference>
<dbReference type="InterPro" id="IPR005474">
    <property type="entry name" value="Transketolase_N"/>
</dbReference>
<dbReference type="Proteomes" id="UP000287394">
    <property type="component" value="Chromosome"/>
</dbReference>
<evidence type="ECO:0000256" key="5">
    <source>
        <dbReference type="ARBA" id="ARBA00007131"/>
    </source>
</evidence>
<dbReference type="RefSeq" id="WP_174721482.1">
    <property type="nucleotide sequence ID" value="NZ_AP025739.1"/>
</dbReference>
<accession>A0A402CXI0</accession>
<evidence type="ECO:0000256" key="2">
    <source>
        <dbReference type="ARBA" id="ARBA00001936"/>
    </source>
</evidence>